<protein>
    <submittedName>
        <fullName evidence="1">OsmC family protein</fullName>
    </submittedName>
</protein>
<evidence type="ECO:0000313" key="2">
    <source>
        <dbReference type="Proteomes" id="UP001139410"/>
    </source>
</evidence>
<dbReference type="InterPro" id="IPR036102">
    <property type="entry name" value="OsmC/Ohrsf"/>
</dbReference>
<dbReference type="EMBL" id="JAKFGM010000001">
    <property type="protein sequence ID" value="MCF2514063.1"/>
    <property type="molecule type" value="Genomic_DNA"/>
</dbReference>
<gene>
    <name evidence="1" type="ORF">LVY65_03120</name>
</gene>
<proteinExistence type="predicted"/>
<dbReference type="Gene3D" id="3.30.300.20">
    <property type="match status" value="1"/>
</dbReference>
<keyword evidence="2" id="KW-1185">Reference proteome</keyword>
<name>A0A9X1QHZ0_9SPHN</name>
<dbReference type="Proteomes" id="UP001139410">
    <property type="component" value="Unassembled WGS sequence"/>
</dbReference>
<dbReference type="AlphaFoldDB" id="A0A9X1QHZ0"/>
<dbReference type="PANTHER" id="PTHR35368">
    <property type="entry name" value="HYDROPEROXIDE REDUCTASE"/>
    <property type="match status" value="1"/>
</dbReference>
<dbReference type="InterPro" id="IPR052924">
    <property type="entry name" value="OsmC/Ohr_hydroprdx_reductase"/>
</dbReference>
<dbReference type="RefSeq" id="WP_235066547.1">
    <property type="nucleotide sequence ID" value="NZ_JAKFGM010000001.1"/>
</dbReference>
<dbReference type="InterPro" id="IPR003718">
    <property type="entry name" value="OsmC/Ohr_fam"/>
</dbReference>
<sequence length="187" mass="20298">MLDTVKNAPVNGLDLVALGEVVDAIGKDPTKAIVEFDVATRWAGQTRSESTVTGFTMAGERIQRSHKIIADEPHELLGADGAPNPQELLMSALNACMMVGYVAGASLRQINLESIEILTKGKLDLRGFLGLSDEVAPGYESIDYEVRIKGDGSAEDFEAIHQTVMKTSPNYFNISRPIRMNGKLTVY</sequence>
<dbReference type="InterPro" id="IPR015946">
    <property type="entry name" value="KH_dom-like_a/b"/>
</dbReference>
<evidence type="ECO:0000313" key="1">
    <source>
        <dbReference type="EMBL" id="MCF2514063.1"/>
    </source>
</evidence>
<dbReference type="Pfam" id="PF02566">
    <property type="entry name" value="OsmC"/>
    <property type="match status" value="1"/>
</dbReference>
<reference evidence="1" key="1">
    <citation type="submission" date="2022-01" db="EMBL/GenBank/DDBJ databases">
        <authorList>
            <person name="Jo J.-H."/>
            <person name="Im W.-T."/>
        </authorList>
    </citation>
    <scope>NUCLEOTIDE SEQUENCE</scope>
    <source>
        <strain evidence="1">G124</strain>
    </source>
</reference>
<dbReference type="PANTHER" id="PTHR35368:SF1">
    <property type="entry name" value="HYDROPEROXIDE REDUCTASE"/>
    <property type="match status" value="1"/>
</dbReference>
<accession>A0A9X1QHZ0</accession>
<organism evidence="1 2">
    <name type="scientific">Sphingomonas cremea</name>
    <dbReference type="NCBI Taxonomy" id="2904799"/>
    <lineage>
        <taxon>Bacteria</taxon>
        <taxon>Pseudomonadati</taxon>
        <taxon>Pseudomonadota</taxon>
        <taxon>Alphaproteobacteria</taxon>
        <taxon>Sphingomonadales</taxon>
        <taxon>Sphingomonadaceae</taxon>
        <taxon>Sphingomonas</taxon>
    </lineage>
</organism>
<dbReference type="SUPFAM" id="SSF82784">
    <property type="entry name" value="OsmC-like"/>
    <property type="match status" value="1"/>
</dbReference>
<comment type="caution">
    <text evidence="1">The sequence shown here is derived from an EMBL/GenBank/DDBJ whole genome shotgun (WGS) entry which is preliminary data.</text>
</comment>